<name>A0A8T0IEE4_CERPU</name>
<dbReference type="InterPro" id="IPR029058">
    <property type="entry name" value="AB_hydrolase_fold"/>
</dbReference>
<evidence type="ECO:0000256" key="1">
    <source>
        <dbReference type="SAM" id="MobiDB-lite"/>
    </source>
</evidence>
<feature type="compositionally biased region" description="Polar residues" evidence="1">
    <location>
        <begin position="355"/>
        <end position="364"/>
    </location>
</feature>
<dbReference type="EMBL" id="CM026424">
    <property type="protein sequence ID" value="KAG0580838.1"/>
    <property type="molecule type" value="Genomic_DNA"/>
</dbReference>
<feature type="domain" description="Serine aminopeptidase S33" evidence="2">
    <location>
        <begin position="71"/>
        <end position="198"/>
    </location>
</feature>
<dbReference type="InterPro" id="IPR022742">
    <property type="entry name" value="Hydrolase_4"/>
</dbReference>
<dbReference type="Gene3D" id="3.40.50.1820">
    <property type="entry name" value="alpha/beta hydrolase"/>
    <property type="match status" value="1"/>
</dbReference>
<dbReference type="Pfam" id="PF12146">
    <property type="entry name" value="Hydrolase_4"/>
    <property type="match status" value="1"/>
</dbReference>
<accession>A0A8T0IEE4</accession>
<proteinExistence type="predicted"/>
<dbReference type="PANTHER" id="PTHR43358">
    <property type="entry name" value="ALPHA/BETA-HYDROLASE"/>
    <property type="match status" value="1"/>
</dbReference>
<evidence type="ECO:0000313" key="4">
    <source>
        <dbReference type="Proteomes" id="UP000822688"/>
    </source>
</evidence>
<sequence>MIFLNRMMEQLVNFVIRPPRADYSPSIDLLEQEFLLKGRKYTRKDLQVLNSRGHVLQCSHYMPQSPPEDEPLPCIIYCHGNSGCRADANEAAIILLPCNITVFTLDFSGSGLSDGNYVSLGWNETDDLMSVVNYLRTDEKVSRIGLWGRSMGAVTCLMYGAQDPSIAGMVLDSPFANLNNLMMELVDVYKIRLPKFTVKVAVQYMRKAIQKKAHFDIMDLDTVQVAKKSFIPALFGHATEDAFIQPHHSDLIFKAYTGDKNIIKFDGDHNSPRPQFYYDSITIFFYNVLRPPDAPVVPEVPEPIYFDDALDMDDVDEDTLYEMLGAVRPPSSTNTGSSPAGGTSSDGPSSDSTEDALSQTRSRWQMSRTVVPVDLIGKEGDLSDVRDCDSDGFEGTSSCTEAFENGVHSSHSKVSTPNNDKTWAPFIQSGDKLGGVLPTSPSYEQLFASEPTNSDDEERMVMDAIAASLHDVDIKEAEQKTRNEVRRTAITTSTNSSRFDTFSQRLRSTFFRSSRRNGSK</sequence>
<organism evidence="3 4">
    <name type="scientific">Ceratodon purpureus</name>
    <name type="common">Fire moss</name>
    <name type="synonym">Dicranum purpureum</name>
    <dbReference type="NCBI Taxonomy" id="3225"/>
    <lineage>
        <taxon>Eukaryota</taxon>
        <taxon>Viridiplantae</taxon>
        <taxon>Streptophyta</taxon>
        <taxon>Embryophyta</taxon>
        <taxon>Bryophyta</taxon>
        <taxon>Bryophytina</taxon>
        <taxon>Bryopsida</taxon>
        <taxon>Dicranidae</taxon>
        <taxon>Pseudoditrichales</taxon>
        <taxon>Ditrichaceae</taxon>
        <taxon>Ceratodon</taxon>
    </lineage>
</organism>
<keyword evidence="4" id="KW-1185">Reference proteome</keyword>
<protein>
    <recommendedName>
        <fullName evidence="2">Serine aminopeptidase S33 domain-containing protein</fullName>
    </recommendedName>
</protein>
<reference evidence="3" key="1">
    <citation type="submission" date="2020-06" db="EMBL/GenBank/DDBJ databases">
        <title>WGS assembly of Ceratodon purpureus strain R40.</title>
        <authorList>
            <person name="Carey S.B."/>
            <person name="Jenkins J."/>
            <person name="Shu S."/>
            <person name="Lovell J.T."/>
            <person name="Sreedasyam A."/>
            <person name="Maumus F."/>
            <person name="Tiley G.P."/>
            <person name="Fernandez-Pozo N."/>
            <person name="Barry K."/>
            <person name="Chen C."/>
            <person name="Wang M."/>
            <person name="Lipzen A."/>
            <person name="Daum C."/>
            <person name="Saski C.A."/>
            <person name="Payton A.C."/>
            <person name="Mcbreen J.C."/>
            <person name="Conrad R.E."/>
            <person name="Kollar L.M."/>
            <person name="Olsson S."/>
            <person name="Huttunen S."/>
            <person name="Landis J.B."/>
            <person name="Wickett N.J."/>
            <person name="Johnson M.G."/>
            <person name="Rensing S.A."/>
            <person name="Grimwood J."/>
            <person name="Schmutz J."/>
            <person name="Mcdaniel S.F."/>
        </authorList>
    </citation>
    <scope>NUCLEOTIDE SEQUENCE</scope>
    <source>
        <strain evidence="3">R40</strain>
    </source>
</reference>
<dbReference type="SUPFAM" id="SSF53474">
    <property type="entry name" value="alpha/beta-Hydrolases"/>
    <property type="match status" value="1"/>
</dbReference>
<comment type="caution">
    <text evidence="3">The sequence shown here is derived from an EMBL/GenBank/DDBJ whole genome shotgun (WGS) entry which is preliminary data.</text>
</comment>
<dbReference type="AlphaFoldDB" id="A0A8T0IEE4"/>
<evidence type="ECO:0000313" key="3">
    <source>
        <dbReference type="EMBL" id="KAG0580838.1"/>
    </source>
</evidence>
<evidence type="ECO:0000259" key="2">
    <source>
        <dbReference type="Pfam" id="PF12146"/>
    </source>
</evidence>
<feature type="compositionally biased region" description="Low complexity" evidence="1">
    <location>
        <begin position="329"/>
        <end position="351"/>
    </location>
</feature>
<gene>
    <name evidence="3" type="ORF">KC19_4G203800</name>
</gene>
<dbReference type="InterPro" id="IPR052920">
    <property type="entry name" value="DNA-binding_regulatory"/>
</dbReference>
<dbReference type="PANTHER" id="PTHR43358:SF4">
    <property type="entry name" value="ALPHA_BETA HYDROLASE FOLD-1 DOMAIN-CONTAINING PROTEIN"/>
    <property type="match status" value="1"/>
</dbReference>
<dbReference type="Proteomes" id="UP000822688">
    <property type="component" value="Chromosome 4"/>
</dbReference>
<feature type="region of interest" description="Disordered" evidence="1">
    <location>
        <begin position="326"/>
        <end position="364"/>
    </location>
</feature>